<sequence length="97" mass="10259">MAGPSSSRQNPHDTTKDLAELIQSTSGIPFYEPCLIVTGKDLPPDPGMIPANAGITDEATVHLALHCKGTVNDVDLTMDIAVGRSLSTLSRARLLEC</sequence>
<accession>A0AAJ0MFM7</accession>
<reference evidence="2" key="2">
    <citation type="submission" date="2023-06" db="EMBL/GenBank/DDBJ databases">
        <authorList>
            <consortium name="Lawrence Berkeley National Laboratory"/>
            <person name="Haridas S."/>
            <person name="Hensen N."/>
            <person name="Bonometti L."/>
            <person name="Westerberg I."/>
            <person name="Brannstrom I.O."/>
            <person name="Guillou S."/>
            <person name="Cros-Aarteil S."/>
            <person name="Calhoun S."/>
            <person name="Kuo A."/>
            <person name="Mondo S."/>
            <person name="Pangilinan J."/>
            <person name="Riley R."/>
            <person name="Labutti K."/>
            <person name="Andreopoulos B."/>
            <person name="Lipzen A."/>
            <person name="Chen C."/>
            <person name="Yanf M."/>
            <person name="Daum C."/>
            <person name="Ng V."/>
            <person name="Clum A."/>
            <person name="Steindorff A."/>
            <person name="Ohm R."/>
            <person name="Martin F."/>
            <person name="Silar P."/>
            <person name="Natvig D."/>
            <person name="Lalanne C."/>
            <person name="Gautier V."/>
            <person name="Ament-Velasquez S.L."/>
            <person name="Kruys A."/>
            <person name="Hutchinson M.I."/>
            <person name="Powell A.J."/>
            <person name="Barry K."/>
            <person name="Miller A.N."/>
            <person name="Grigoriev I.V."/>
            <person name="Debuchy R."/>
            <person name="Gladieux P."/>
            <person name="Thoren M.H."/>
            <person name="Johannesson H."/>
        </authorList>
    </citation>
    <scope>NUCLEOTIDE SEQUENCE</scope>
    <source>
        <strain evidence="2">CBS 955.72</strain>
    </source>
</reference>
<dbReference type="Proteomes" id="UP001275084">
    <property type="component" value="Unassembled WGS sequence"/>
</dbReference>
<dbReference type="EMBL" id="JAUIQD010000003">
    <property type="protein sequence ID" value="KAK3356847.1"/>
    <property type="molecule type" value="Genomic_DNA"/>
</dbReference>
<dbReference type="Gene3D" id="3.10.20.90">
    <property type="entry name" value="Phosphatidylinositol 3-kinase Catalytic Subunit, Chain A, domain 1"/>
    <property type="match status" value="1"/>
</dbReference>
<protein>
    <recommendedName>
        <fullName evidence="1">Ubiquitin-like domain-containing protein</fullName>
    </recommendedName>
</protein>
<dbReference type="InterPro" id="IPR000626">
    <property type="entry name" value="Ubiquitin-like_dom"/>
</dbReference>
<organism evidence="2 3">
    <name type="scientific">Lasiosphaeria hispida</name>
    <dbReference type="NCBI Taxonomy" id="260671"/>
    <lineage>
        <taxon>Eukaryota</taxon>
        <taxon>Fungi</taxon>
        <taxon>Dikarya</taxon>
        <taxon>Ascomycota</taxon>
        <taxon>Pezizomycotina</taxon>
        <taxon>Sordariomycetes</taxon>
        <taxon>Sordariomycetidae</taxon>
        <taxon>Sordariales</taxon>
        <taxon>Lasiosphaeriaceae</taxon>
        <taxon>Lasiosphaeria</taxon>
    </lineage>
</organism>
<feature type="domain" description="Ubiquitin-like" evidence="1">
    <location>
        <begin position="10"/>
        <end position="70"/>
    </location>
</feature>
<dbReference type="SUPFAM" id="SSF54236">
    <property type="entry name" value="Ubiquitin-like"/>
    <property type="match status" value="1"/>
</dbReference>
<evidence type="ECO:0000313" key="3">
    <source>
        <dbReference type="Proteomes" id="UP001275084"/>
    </source>
</evidence>
<name>A0AAJ0MFM7_9PEZI</name>
<evidence type="ECO:0000259" key="1">
    <source>
        <dbReference type="PROSITE" id="PS50053"/>
    </source>
</evidence>
<dbReference type="PROSITE" id="PS50053">
    <property type="entry name" value="UBIQUITIN_2"/>
    <property type="match status" value="1"/>
</dbReference>
<keyword evidence="3" id="KW-1185">Reference proteome</keyword>
<dbReference type="AlphaFoldDB" id="A0AAJ0MFM7"/>
<gene>
    <name evidence="2" type="ORF">B0T25DRAFT_566178</name>
</gene>
<proteinExistence type="predicted"/>
<reference evidence="2" key="1">
    <citation type="journal article" date="2023" name="Mol. Phylogenet. Evol.">
        <title>Genome-scale phylogeny and comparative genomics of the fungal order Sordariales.</title>
        <authorList>
            <person name="Hensen N."/>
            <person name="Bonometti L."/>
            <person name="Westerberg I."/>
            <person name="Brannstrom I.O."/>
            <person name="Guillou S."/>
            <person name="Cros-Aarteil S."/>
            <person name="Calhoun S."/>
            <person name="Haridas S."/>
            <person name="Kuo A."/>
            <person name="Mondo S."/>
            <person name="Pangilinan J."/>
            <person name="Riley R."/>
            <person name="LaButti K."/>
            <person name="Andreopoulos B."/>
            <person name="Lipzen A."/>
            <person name="Chen C."/>
            <person name="Yan M."/>
            <person name="Daum C."/>
            <person name="Ng V."/>
            <person name="Clum A."/>
            <person name="Steindorff A."/>
            <person name="Ohm R.A."/>
            <person name="Martin F."/>
            <person name="Silar P."/>
            <person name="Natvig D.O."/>
            <person name="Lalanne C."/>
            <person name="Gautier V."/>
            <person name="Ament-Velasquez S.L."/>
            <person name="Kruys A."/>
            <person name="Hutchinson M.I."/>
            <person name="Powell A.J."/>
            <person name="Barry K."/>
            <person name="Miller A.N."/>
            <person name="Grigoriev I.V."/>
            <person name="Debuchy R."/>
            <person name="Gladieux P."/>
            <person name="Hiltunen Thoren M."/>
            <person name="Johannesson H."/>
        </authorList>
    </citation>
    <scope>NUCLEOTIDE SEQUENCE</scope>
    <source>
        <strain evidence="2">CBS 955.72</strain>
    </source>
</reference>
<dbReference type="InterPro" id="IPR029071">
    <property type="entry name" value="Ubiquitin-like_domsf"/>
</dbReference>
<comment type="caution">
    <text evidence="2">The sequence shown here is derived from an EMBL/GenBank/DDBJ whole genome shotgun (WGS) entry which is preliminary data.</text>
</comment>
<evidence type="ECO:0000313" key="2">
    <source>
        <dbReference type="EMBL" id="KAK3356847.1"/>
    </source>
</evidence>